<dbReference type="GO" id="GO:0016887">
    <property type="term" value="F:ATP hydrolysis activity"/>
    <property type="evidence" value="ECO:0007669"/>
    <property type="project" value="InterPro"/>
</dbReference>
<keyword evidence="4 9" id="KW-0812">Transmembrane</keyword>
<keyword evidence="5" id="KW-0547">Nucleotide-binding</keyword>
<accession>A0A0B1Q3G9</accession>
<dbReference type="PROSITE" id="PS50929">
    <property type="entry name" value="ABC_TM1F"/>
    <property type="match status" value="1"/>
</dbReference>
<name>A0A0B1Q3G9_9HYPH</name>
<dbReference type="InterPro" id="IPR003439">
    <property type="entry name" value="ABC_transporter-like_ATP-bd"/>
</dbReference>
<dbReference type="InterPro" id="IPR027417">
    <property type="entry name" value="P-loop_NTPase"/>
</dbReference>
<evidence type="ECO:0000256" key="7">
    <source>
        <dbReference type="ARBA" id="ARBA00022989"/>
    </source>
</evidence>
<evidence type="ECO:0000256" key="5">
    <source>
        <dbReference type="ARBA" id="ARBA00022741"/>
    </source>
</evidence>
<evidence type="ECO:0000259" key="10">
    <source>
        <dbReference type="PROSITE" id="PS50893"/>
    </source>
</evidence>
<evidence type="ECO:0000256" key="4">
    <source>
        <dbReference type="ARBA" id="ARBA00022692"/>
    </source>
</evidence>
<dbReference type="STRING" id="370622.LA66_01695"/>
<evidence type="ECO:0000313" key="12">
    <source>
        <dbReference type="EMBL" id="KHJ55403.1"/>
    </source>
</evidence>
<dbReference type="OrthoDB" id="9808328at2"/>
<proteinExistence type="inferred from homology"/>
<dbReference type="PROSITE" id="PS50893">
    <property type="entry name" value="ABC_TRANSPORTER_2"/>
    <property type="match status" value="1"/>
</dbReference>
<feature type="transmembrane region" description="Helical" evidence="9">
    <location>
        <begin position="186"/>
        <end position="206"/>
    </location>
</feature>
<dbReference type="EMBL" id="JRFJ01000001">
    <property type="protein sequence ID" value="KHJ55403.1"/>
    <property type="molecule type" value="Genomic_DNA"/>
</dbReference>
<dbReference type="SMART" id="SM00382">
    <property type="entry name" value="AAA"/>
    <property type="match status" value="1"/>
</dbReference>
<feature type="transmembrane region" description="Helical" evidence="9">
    <location>
        <begin position="21"/>
        <end position="44"/>
    </location>
</feature>
<dbReference type="Proteomes" id="UP000030826">
    <property type="component" value="Unassembled WGS sequence"/>
</dbReference>
<reference evidence="12 13" key="1">
    <citation type="submission" date="2014-09" db="EMBL/GenBank/DDBJ databases">
        <title>Isolation and characterization of Aurantimonas altamirensis ON-56566 from clinical sample following a dog bite.</title>
        <authorList>
            <person name="Eshaghi A."/>
            <person name="Li A."/>
            <person name="Shahinas D."/>
            <person name="Bahn P."/>
            <person name="Kus J.V."/>
            <person name="Patel S.N."/>
        </authorList>
    </citation>
    <scope>NUCLEOTIDE SEQUENCE [LARGE SCALE GENOMIC DNA]</scope>
    <source>
        <strain evidence="12 13">ON-56566</strain>
    </source>
</reference>
<feature type="domain" description="ABC transporter" evidence="10">
    <location>
        <begin position="364"/>
        <end position="565"/>
    </location>
</feature>
<feature type="transmembrane region" description="Helical" evidence="9">
    <location>
        <begin position="147"/>
        <end position="166"/>
    </location>
</feature>
<keyword evidence="7 9" id="KW-1133">Transmembrane helix</keyword>
<dbReference type="GO" id="GO:0005524">
    <property type="term" value="F:ATP binding"/>
    <property type="evidence" value="ECO:0007669"/>
    <property type="project" value="UniProtKB-KW"/>
</dbReference>
<dbReference type="Gene3D" id="1.20.1560.10">
    <property type="entry name" value="ABC transporter type 1, transmembrane domain"/>
    <property type="match status" value="1"/>
</dbReference>
<dbReference type="GO" id="GO:0005886">
    <property type="term" value="C:plasma membrane"/>
    <property type="evidence" value="ECO:0007669"/>
    <property type="project" value="UniProtKB-SubCell"/>
</dbReference>
<protein>
    <recommendedName>
        <fullName evidence="14">ABC transporter</fullName>
    </recommendedName>
</protein>
<evidence type="ECO:0000256" key="3">
    <source>
        <dbReference type="ARBA" id="ARBA00022448"/>
    </source>
</evidence>
<evidence type="ECO:0008006" key="14">
    <source>
        <dbReference type="Google" id="ProtNLM"/>
    </source>
</evidence>
<keyword evidence="3" id="KW-0813">Transport</keyword>
<keyword evidence="6" id="KW-0067">ATP-binding</keyword>
<dbReference type="Pfam" id="PF06472">
    <property type="entry name" value="ABC_membrane_2"/>
    <property type="match status" value="1"/>
</dbReference>
<dbReference type="InterPro" id="IPR050835">
    <property type="entry name" value="ABC_transporter_sub-D"/>
</dbReference>
<evidence type="ECO:0000256" key="8">
    <source>
        <dbReference type="ARBA" id="ARBA00023136"/>
    </source>
</evidence>
<evidence type="ECO:0000256" key="2">
    <source>
        <dbReference type="ARBA" id="ARBA00005417"/>
    </source>
</evidence>
<dbReference type="InterPro" id="IPR003593">
    <property type="entry name" value="AAA+_ATPase"/>
</dbReference>
<dbReference type="SUPFAM" id="SSF90123">
    <property type="entry name" value="ABC transporter transmembrane region"/>
    <property type="match status" value="1"/>
</dbReference>
<dbReference type="PANTHER" id="PTHR11384:SF59">
    <property type="entry name" value="LYSOSOMAL COBALAMIN TRANSPORTER ABCD4"/>
    <property type="match status" value="1"/>
</dbReference>
<comment type="subcellular location">
    <subcellularLocation>
        <location evidence="1">Cell membrane</location>
        <topology evidence="1">Multi-pass membrane protein</topology>
    </subcellularLocation>
</comment>
<organism evidence="12 13">
    <name type="scientific">Aureimonas altamirensis</name>
    <dbReference type="NCBI Taxonomy" id="370622"/>
    <lineage>
        <taxon>Bacteria</taxon>
        <taxon>Pseudomonadati</taxon>
        <taxon>Pseudomonadota</taxon>
        <taxon>Alphaproteobacteria</taxon>
        <taxon>Hyphomicrobiales</taxon>
        <taxon>Aurantimonadaceae</taxon>
        <taxon>Aureimonas</taxon>
    </lineage>
</organism>
<dbReference type="PANTHER" id="PTHR11384">
    <property type="entry name" value="ATP-BINDING CASSETTE, SUB-FAMILY D MEMBER"/>
    <property type="match status" value="1"/>
</dbReference>
<dbReference type="SUPFAM" id="SSF52540">
    <property type="entry name" value="P-loop containing nucleoside triphosphate hydrolases"/>
    <property type="match status" value="1"/>
</dbReference>
<comment type="similarity">
    <text evidence="2">Belongs to the ABC transporter superfamily.</text>
</comment>
<dbReference type="GO" id="GO:0140359">
    <property type="term" value="F:ABC-type transporter activity"/>
    <property type="evidence" value="ECO:0007669"/>
    <property type="project" value="InterPro"/>
</dbReference>
<evidence type="ECO:0000256" key="1">
    <source>
        <dbReference type="ARBA" id="ARBA00004651"/>
    </source>
</evidence>
<dbReference type="PROSITE" id="PS00211">
    <property type="entry name" value="ABC_TRANSPORTER_1"/>
    <property type="match status" value="1"/>
</dbReference>
<dbReference type="InterPro" id="IPR036640">
    <property type="entry name" value="ABC1_TM_sf"/>
</dbReference>
<dbReference type="RefSeq" id="WP_039188270.1">
    <property type="nucleotide sequence ID" value="NZ_JRFJ01000001.1"/>
</dbReference>
<comment type="caution">
    <text evidence="12">The sequence shown here is derived from an EMBL/GenBank/DDBJ whole genome shotgun (WGS) entry which is preliminary data.</text>
</comment>
<dbReference type="Pfam" id="PF00005">
    <property type="entry name" value="ABC_tran"/>
    <property type="match status" value="1"/>
</dbReference>
<dbReference type="InterPro" id="IPR011527">
    <property type="entry name" value="ABC1_TM_dom"/>
</dbReference>
<keyword evidence="8 9" id="KW-0472">Membrane</keyword>
<evidence type="ECO:0000256" key="9">
    <source>
        <dbReference type="SAM" id="Phobius"/>
    </source>
</evidence>
<evidence type="ECO:0000256" key="6">
    <source>
        <dbReference type="ARBA" id="ARBA00022840"/>
    </source>
</evidence>
<feature type="transmembrane region" description="Helical" evidence="9">
    <location>
        <begin position="64"/>
        <end position="84"/>
    </location>
</feature>
<dbReference type="AlphaFoldDB" id="A0A0B1Q3G9"/>
<feature type="domain" description="ABC transmembrane type-1" evidence="11">
    <location>
        <begin position="29"/>
        <end position="330"/>
    </location>
</feature>
<feature type="transmembrane region" description="Helical" evidence="9">
    <location>
        <begin position="301"/>
        <end position="323"/>
    </location>
</feature>
<evidence type="ECO:0000313" key="13">
    <source>
        <dbReference type="Proteomes" id="UP000030826"/>
    </source>
</evidence>
<dbReference type="Gene3D" id="3.40.50.300">
    <property type="entry name" value="P-loop containing nucleotide triphosphate hydrolases"/>
    <property type="match status" value="1"/>
</dbReference>
<evidence type="ECO:0000259" key="11">
    <source>
        <dbReference type="PROSITE" id="PS50929"/>
    </source>
</evidence>
<dbReference type="InterPro" id="IPR017871">
    <property type="entry name" value="ABC_transporter-like_CS"/>
</dbReference>
<sequence length="565" mass="62820">MADLIRQFARLIRICVSTPAGRIGIAIFVAVVCLKLGAVYATVRLVQWTGEFYSAVQSIDGPEILRQIGIFAVIVGLNSARHIISEYMRKHLELRWRRVLTSHALDVWTRNKAYWHLAYRPGSAIDNPDQRIADDCRLFVGGLLGELLDVIQAVVGLFSYVALLWALSDFALSLEPLGLAVEIPHYMVWAAFLYAAMSSVATHVLGRRLKPVLAEQQHREASFRFALARWRGHFDEVALSNGEAAERRRFDLRFEDVARNWRDLVKREMILQSFTYPFQHSVLRIPLFVAMPGYLAGHVDFGGLMQIGMAFSNVVTTLSWFIFSYRDLAELAATATRLDTFLEAAGDYHDRPGPIHLVDTPDRLELADLSVRSPTGVPLLRVPALSFQHGEHAWIRGRSGLGKTTLLKAISGFWPHGDGRIMRPADSVMVLPQRSYLPSGSLIEAAAYPGLPGRFGQGAIVRALGLVGIDEEAGADARQVETLSGGEAQRLAMARLLLHRPRFAILDEATSALDAAAERQLLQRLRQELPDTTFIMIAHREPPGFSNLRRIDLDQPAAPVISLSA</sequence>
<gene>
    <name evidence="12" type="ORF">LA66_01695</name>
</gene>